<feature type="transmembrane region" description="Helical" evidence="2">
    <location>
        <begin position="131"/>
        <end position="158"/>
    </location>
</feature>
<name>A0A345Y868_9NEIS</name>
<feature type="transmembrane region" description="Helical" evidence="2">
    <location>
        <begin position="193"/>
        <end position="215"/>
    </location>
</feature>
<feature type="transmembrane region" description="Helical" evidence="2">
    <location>
        <begin position="35"/>
        <end position="57"/>
    </location>
</feature>
<protein>
    <submittedName>
        <fullName evidence="3">Uncharacterized protein</fullName>
    </submittedName>
</protein>
<keyword evidence="2" id="KW-0472">Membrane</keyword>
<accession>A0A345Y868</accession>
<evidence type="ECO:0000256" key="1">
    <source>
        <dbReference type="SAM" id="MobiDB-lite"/>
    </source>
</evidence>
<feature type="transmembrane region" description="Helical" evidence="2">
    <location>
        <begin position="77"/>
        <end position="97"/>
    </location>
</feature>
<gene>
    <name evidence="3" type="ORF">DWG20_12060</name>
</gene>
<sequence>MGMTGQESARQTQVPQDLGAFVRVVTEWLSRNARAAFTSAVVGAALGYAINALLLIFVYGGHQVAPGALAFGQGNALWGSLGFALGGMVIGGLAGYWRTVGTQRFFHDLSEFPAALGLIFKRDGEAARVHLLWGAAVSLVAATLVSPWVGLFLAAGLMSSLPSILGRLVSALLLRLWSDLVRHAAPSRSRHPVGVPGVTVGLLGGALALCVGFVLPGALPKLAFAAACAIAALILSRRIPPSAAALLAFVELAWLALGFIDPAFAQRCVPGECVPGEMGAWSGEAHHGATVDVPAVLGQSVGGGLAAGLGAGLGAGVGSVLGAPMAGAGGGSGPEPKAPPSRGETGFAPPDGLATPPTVPDHDDTMPPPDLPWTGDAPLTTPAVLDGAGDLPDPDLPWRVPDTTVTDDDVTIPPPDLPWTGDAPLTASAVLDGAGDLPDPDSPWLTPDTIGDLPDPSGDLPDLPGATTMGDLPPDQAPGAGGEPTAGAQGRTAAEPFPGLTWSLEDDHAAQAEGAQQTLDLLGGMLTDVFWNIPKGLGQRAIAGAQAGGEFLTSPGQQVRAVIALARGGIALGRSAYSGARAIGDAVADAIEDATTPSNWTNLAGDLWRSPGVIVGDTIGGTVTDTAAMVWKGLHGAVETSWDRLKAAGDRTHGRDVIDGLWDGLVGAAIGVTTVEGVISGVSAATAGVSKLAGAAKGVAGIGEAAAPASGMLGDGVAAASAADDAARAAAQGSGRGAQLAQGADDISASGAASALDDTVPPGLPDSPGPATPPPEAPKVPEIKHLTDQQQIDLLDKANALLAKAEAAEPAITQSIQTTTEAMGGQMEGLKDRLKRPGSLVEKIAKDATRKGLSVEAAADNIADTVRYTSIFPPEKLADGTVAVLKKFADEGYQIVELKNTWPDALKSYKGINAQLRSPTGQLMEVQFHTAESLWAKGPGTHHLFEEMRKLIPADRSNPAWALLDDEQWKISNALARPDKIDKIPSIPKKQGP</sequence>
<feature type="compositionally biased region" description="Pro residues" evidence="1">
    <location>
        <begin position="762"/>
        <end position="778"/>
    </location>
</feature>
<feature type="compositionally biased region" description="Low complexity" evidence="1">
    <location>
        <begin position="451"/>
        <end position="465"/>
    </location>
</feature>
<dbReference type="EMBL" id="CP031337">
    <property type="protein sequence ID" value="AXK40120.1"/>
    <property type="molecule type" value="Genomic_DNA"/>
</dbReference>
<evidence type="ECO:0000313" key="3">
    <source>
        <dbReference type="EMBL" id="AXK40120.1"/>
    </source>
</evidence>
<feature type="region of interest" description="Disordered" evidence="1">
    <location>
        <begin position="448"/>
        <end position="492"/>
    </location>
</feature>
<reference evidence="3 4" key="1">
    <citation type="submission" date="2018-07" db="EMBL/GenBank/DDBJ databases">
        <title>Crenobacter cavernae sp. nov., isolated from a karst cave.</title>
        <authorList>
            <person name="Zhu H."/>
        </authorList>
    </citation>
    <scope>NUCLEOTIDE SEQUENCE [LARGE SCALE GENOMIC DNA]</scope>
    <source>
        <strain evidence="3 4">K1W11S-77</strain>
    </source>
</reference>
<evidence type="ECO:0000313" key="4">
    <source>
        <dbReference type="Proteomes" id="UP000254537"/>
    </source>
</evidence>
<feature type="region of interest" description="Disordered" evidence="1">
    <location>
        <begin position="753"/>
        <end position="780"/>
    </location>
</feature>
<dbReference type="Proteomes" id="UP000254537">
    <property type="component" value="Chromosome"/>
</dbReference>
<dbReference type="AlphaFoldDB" id="A0A345Y868"/>
<dbReference type="OrthoDB" id="7324255at2"/>
<dbReference type="KEGG" id="ccah:DWG20_12060"/>
<keyword evidence="2" id="KW-0812">Transmembrane</keyword>
<feature type="transmembrane region" description="Helical" evidence="2">
    <location>
        <begin position="221"/>
        <end position="236"/>
    </location>
</feature>
<dbReference type="RefSeq" id="WP_115434050.1">
    <property type="nucleotide sequence ID" value="NZ_CP031337.1"/>
</dbReference>
<organism evidence="3 4">
    <name type="scientific">Crenobacter cavernae</name>
    <dbReference type="NCBI Taxonomy" id="2290923"/>
    <lineage>
        <taxon>Bacteria</taxon>
        <taxon>Pseudomonadati</taxon>
        <taxon>Pseudomonadota</taxon>
        <taxon>Betaproteobacteria</taxon>
        <taxon>Neisseriales</taxon>
        <taxon>Neisseriaceae</taxon>
        <taxon>Crenobacter</taxon>
    </lineage>
</organism>
<evidence type="ECO:0000256" key="2">
    <source>
        <dbReference type="SAM" id="Phobius"/>
    </source>
</evidence>
<keyword evidence="2" id="KW-1133">Transmembrane helix</keyword>
<feature type="region of interest" description="Disordered" evidence="1">
    <location>
        <begin position="327"/>
        <end position="369"/>
    </location>
</feature>
<proteinExistence type="predicted"/>